<evidence type="ECO:0000256" key="6">
    <source>
        <dbReference type="ARBA" id="ARBA00022679"/>
    </source>
</evidence>
<dbReference type="GO" id="GO:0061599">
    <property type="term" value="F:molybdopterin molybdotransferase activity"/>
    <property type="evidence" value="ECO:0007669"/>
    <property type="project" value="UniProtKB-UniRule"/>
</dbReference>
<dbReference type="Gene3D" id="2.40.340.10">
    <property type="entry name" value="MoeA, C-terminal, domain IV"/>
    <property type="match status" value="1"/>
</dbReference>
<dbReference type="InterPro" id="IPR001453">
    <property type="entry name" value="MoaB/Mog_dom"/>
</dbReference>
<reference evidence="13" key="1">
    <citation type="submission" date="2009-01" db="EMBL/GenBank/DDBJ databases">
        <title>Complete sequence of chromosome Cyanothece sp. PCC 7425.</title>
        <authorList>
            <consortium name="US DOE Joint Genome Institute"/>
            <person name="Lucas S."/>
            <person name="Copeland A."/>
            <person name="Lapidus A."/>
            <person name="Glavina del Rio T."/>
            <person name="Dalin E."/>
            <person name="Tice H."/>
            <person name="Bruce D."/>
            <person name="Goodwin L."/>
            <person name="Pitluck S."/>
            <person name="Sims D."/>
            <person name="Meineke L."/>
            <person name="Brettin T."/>
            <person name="Detter J.C."/>
            <person name="Han C."/>
            <person name="Larimer F."/>
            <person name="Land M."/>
            <person name="Hauser L."/>
            <person name="Kyrpides N."/>
            <person name="Ovchinnikova G."/>
            <person name="Liberton M."/>
            <person name="Stoeckel J."/>
            <person name="Banerjee A."/>
            <person name="Singh A."/>
            <person name="Page L."/>
            <person name="Sato H."/>
            <person name="Zhao L."/>
            <person name="Sherman L."/>
            <person name="Pakrasi H."/>
            <person name="Richardson P."/>
        </authorList>
    </citation>
    <scope>NUCLEOTIDE SEQUENCE</scope>
    <source>
        <strain evidence="13">PCC 7425</strain>
    </source>
</reference>
<organism evidence="13">
    <name type="scientific">Cyanothece sp. (strain PCC 7425 / ATCC 29141)</name>
    <dbReference type="NCBI Taxonomy" id="395961"/>
    <lineage>
        <taxon>Bacteria</taxon>
        <taxon>Bacillati</taxon>
        <taxon>Cyanobacteriota</taxon>
        <taxon>Cyanophyceae</taxon>
        <taxon>Gomontiellales</taxon>
        <taxon>Cyanothecaceae</taxon>
        <taxon>Cyanothece</taxon>
    </lineage>
</organism>
<keyword evidence="7 11" id="KW-0479">Metal-binding</keyword>
<dbReference type="InterPro" id="IPR005111">
    <property type="entry name" value="MoeA_C_domain_IV"/>
</dbReference>
<evidence type="ECO:0000256" key="10">
    <source>
        <dbReference type="ARBA" id="ARBA00047317"/>
    </source>
</evidence>
<dbReference type="GO" id="GO:0005829">
    <property type="term" value="C:cytosol"/>
    <property type="evidence" value="ECO:0007669"/>
    <property type="project" value="TreeGrafter"/>
</dbReference>
<dbReference type="Pfam" id="PF03453">
    <property type="entry name" value="MoeA_N"/>
    <property type="match status" value="1"/>
</dbReference>
<protein>
    <recommendedName>
        <fullName evidence="11">Molybdopterin molybdenumtransferase</fullName>
        <ecNumber evidence="11">2.10.1.1</ecNumber>
    </recommendedName>
</protein>
<dbReference type="PROSITE" id="PS01079">
    <property type="entry name" value="MOCF_BIOSYNTHESIS_2"/>
    <property type="match status" value="1"/>
</dbReference>
<dbReference type="InterPro" id="IPR005110">
    <property type="entry name" value="MoeA_linker/N"/>
</dbReference>
<dbReference type="OrthoDB" id="9804758at2"/>
<dbReference type="SUPFAM" id="SSF63882">
    <property type="entry name" value="MoeA N-terminal region -like"/>
    <property type="match status" value="1"/>
</dbReference>
<sequence length="418" mass="44524">MISAQAAADLILGLVEPLRAEVDSEDADLLAAGHRVLAREITSSLDFPYWDNSAMDGYAVRYEDIAAASQEHPAVLRLGEEIPAGTMPEQIVQSGQAARIFTGSRMPSGADTVVPQEQTQRRGEEVLIFTTGALGDFVRYQGSYYRAGSALLRAGTLIQAAELAVLATVQCTQIPVFRRPEVVILSTGNELVSPGDPLGPAQIVDSNQYALAHLVTQAGARVVSQQRVGDSAADLRAAIQTALNQADLILSSGGVSVGDYDLVEPILAELGGEIHIRAVAIKPGKPLTVATFPPQGMRRRSLLYFGLPGNPVSALVCFWRFVLPALRQLSGLSSPWHPPIVEAITHQDLQGDPRRETYLWGKLSLVNGRYEFSAAAGSHSSANLINLAGTNGLAVLPLAQTRLQAGQAVQVLQVSSLL</sequence>
<dbReference type="UniPathway" id="UPA00344"/>
<keyword evidence="9 11" id="KW-0501">Molybdenum cofactor biosynthesis</keyword>
<evidence type="ECO:0000256" key="7">
    <source>
        <dbReference type="ARBA" id="ARBA00022723"/>
    </source>
</evidence>
<evidence type="ECO:0000313" key="13">
    <source>
        <dbReference type="EMBL" id="ACL43292.1"/>
    </source>
</evidence>
<dbReference type="InterPro" id="IPR036688">
    <property type="entry name" value="MoeA_C_domain_IV_sf"/>
</dbReference>
<dbReference type="Pfam" id="PF00994">
    <property type="entry name" value="MoCF_biosynth"/>
    <property type="match status" value="1"/>
</dbReference>
<gene>
    <name evidence="13" type="ordered locus">Cyan7425_0906</name>
</gene>
<dbReference type="CDD" id="cd00887">
    <property type="entry name" value="MoeA"/>
    <property type="match status" value="1"/>
</dbReference>
<dbReference type="NCBIfam" id="NF045515">
    <property type="entry name" value="Glp_gephyrin"/>
    <property type="match status" value="1"/>
</dbReference>
<dbReference type="STRING" id="395961.Cyan7425_0906"/>
<evidence type="ECO:0000256" key="1">
    <source>
        <dbReference type="ARBA" id="ARBA00001946"/>
    </source>
</evidence>
<dbReference type="InterPro" id="IPR036425">
    <property type="entry name" value="MoaB/Mog-like_dom_sf"/>
</dbReference>
<proteinExistence type="inferred from homology"/>
<dbReference type="EMBL" id="CP001344">
    <property type="protein sequence ID" value="ACL43292.1"/>
    <property type="molecule type" value="Genomic_DNA"/>
</dbReference>
<dbReference type="PANTHER" id="PTHR10192">
    <property type="entry name" value="MOLYBDOPTERIN BIOSYNTHESIS PROTEIN"/>
    <property type="match status" value="1"/>
</dbReference>
<comment type="function">
    <text evidence="2 11">Catalyzes the insertion of molybdate into adenylated molybdopterin with the concomitant release of AMP.</text>
</comment>
<dbReference type="Gene3D" id="3.40.980.10">
    <property type="entry name" value="MoaB/Mog-like domain"/>
    <property type="match status" value="1"/>
</dbReference>
<keyword evidence="8 11" id="KW-0460">Magnesium</keyword>
<dbReference type="eggNOG" id="COG0303">
    <property type="taxonomic scope" value="Bacteria"/>
</dbReference>
<evidence type="ECO:0000256" key="8">
    <source>
        <dbReference type="ARBA" id="ARBA00022842"/>
    </source>
</evidence>
<dbReference type="InterPro" id="IPR038987">
    <property type="entry name" value="MoeA-like"/>
</dbReference>
<keyword evidence="5 11" id="KW-0500">Molybdenum</keyword>
<dbReference type="Pfam" id="PF03454">
    <property type="entry name" value="MoeA_C"/>
    <property type="match status" value="1"/>
</dbReference>
<evidence type="ECO:0000256" key="11">
    <source>
        <dbReference type="RuleBase" id="RU365090"/>
    </source>
</evidence>
<dbReference type="PANTHER" id="PTHR10192:SF5">
    <property type="entry name" value="GEPHYRIN"/>
    <property type="match status" value="1"/>
</dbReference>
<dbReference type="HOGENOM" id="CLU_010186_7_1_3"/>
<dbReference type="NCBIfam" id="TIGR00177">
    <property type="entry name" value="molyb_syn"/>
    <property type="match status" value="1"/>
</dbReference>
<dbReference type="InterPro" id="IPR036135">
    <property type="entry name" value="MoeA_linker/N_sf"/>
</dbReference>
<dbReference type="SMART" id="SM00852">
    <property type="entry name" value="MoCF_biosynth"/>
    <property type="match status" value="1"/>
</dbReference>
<evidence type="ECO:0000256" key="4">
    <source>
        <dbReference type="ARBA" id="ARBA00010763"/>
    </source>
</evidence>
<dbReference type="KEGG" id="cyn:Cyan7425_0906"/>
<dbReference type="SUPFAM" id="SSF53218">
    <property type="entry name" value="Molybdenum cofactor biosynthesis proteins"/>
    <property type="match status" value="1"/>
</dbReference>
<dbReference type="AlphaFoldDB" id="B8HWY9"/>
<dbReference type="GO" id="GO:0046872">
    <property type="term" value="F:metal ion binding"/>
    <property type="evidence" value="ECO:0007669"/>
    <property type="project" value="UniProtKB-UniRule"/>
</dbReference>
<evidence type="ECO:0000256" key="2">
    <source>
        <dbReference type="ARBA" id="ARBA00002901"/>
    </source>
</evidence>
<evidence type="ECO:0000256" key="5">
    <source>
        <dbReference type="ARBA" id="ARBA00022505"/>
    </source>
</evidence>
<feature type="domain" description="MoaB/Mog" evidence="12">
    <location>
        <begin position="183"/>
        <end position="328"/>
    </location>
</feature>
<comment type="catalytic activity">
    <reaction evidence="10">
        <text>adenylyl-molybdopterin + molybdate = Mo-molybdopterin + AMP + H(+)</text>
        <dbReference type="Rhea" id="RHEA:35047"/>
        <dbReference type="ChEBI" id="CHEBI:15378"/>
        <dbReference type="ChEBI" id="CHEBI:36264"/>
        <dbReference type="ChEBI" id="CHEBI:62727"/>
        <dbReference type="ChEBI" id="CHEBI:71302"/>
        <dbReference type="ChEBI" id="CHEBI:456215"/>
        <dbReference type="EC" id="2.10.1.1"/>
    </reaction>
</comment>
<comment type="similarity">
    <text evidence="4 11">Belongs to the MoeA family.</text>
</comment>
<evidence type="ECO:0000256" key="3">
    <source>
        <dbReference type="ARBA" id="ARBA00005046"/>
    </source>
</evidence>
<comment type="pathway">
    <text evidence="3 11">Cofactor biosynthesis; molybdopterin biosynthesis.</text>
</comment>
<evidence type="ECO:0000259" key="12">
    <source>
        <dbReference type="SMART" id="SM00852"/>
    </source>
</evidence>
<accession>B8HWY9</accession>
<keyword evidence="6 11" id="KW-0808">Transferase</keyword>
<comment type="cofactor">
    <cofactor evidence="1 11">
        <name>Mg(2+)</name>
        <dbReference type="ChEBI" id="CHEBI:18420"/>
    </cofactor>
</comment>
<name>B8HWY9_CYAP4</name>
<dbReference type="GO" id="GO:0006777">
    <property type="term" value="P:Mo-molybdopterin cofactor biosynthetic process"/>
    <property type="evidence" value="ECO:0007669"/>
    <property type="project" value="UniProtKB-UniRule"/>
</dbReference>
<dbReference type="SUPFAM" id="SSF63867">
    <property type="entry name" value="MoeA C-terminal domain-like"/>
    <property type="match status" value="1"/>
</dbReference>
<dbReference type="InterPro" id="IPR008284">
    <property type="entry name" value="MoCF_biosynth_CS"/>
</dbReference>
<dbReference type="EC" id="2.10.1.1" evidence="11"/>
<dbReference type="Gene3D" id="2.170.190.11">
    <property type="entry name" value="Molybdopterin biosynthesis moea protein, domain 3"/>
    <property type="match status" value="1"/>
</dbReference>
<dbReference type="FunFam" id="3.40.980.10:FF:000004">
    <property type="entry name" value="Molybdopterin molybdenumtransferase"/>
    <property type="match status" value="1"/>
</dbReference>
<evidence type="ECO:0000256" key="9">
    <source>
        <dbReference type="ARBA" id="ARBA00023150"/>
    </source>
</evidence>
<dbReference type="Gene3D" id="3.90.105.10">
    <property type="entry name" value="Molybdopterin biosynthesis moea protein, domain 2"/>
    <property type="match status" value="1"/>
</dbReference>